<evidence type="ECO:0000313" key="2">
    <source>
        <dbReference type="Proteomes" id="UP000198775"/>
    </source>
</evidence>
<protein>
    <submittedName>
        <fullName evidence="1">Uncharacterized protein</fullName>
    </submittedName>
</protein>
<keyword evidence="2" id="KW-1185">Reference proteome</keyword>
<reference evidence="2" key="1">
    <citation type="submission" date="2016-10" db="EMBL/GenBank/DDBJ databases">
        <authorList>
            <person name="Varghese N."/>
            <person name="Submissions S."/>
        </authorList>
    </citation>
    <scope>NUCLEOTIDE SEQUENCE [LARGE SCALE GENOMIC DNA]</scope>
    <source>
        <strain evidence="2">IBRC-M 10043</strain>
    </source>
</reference>
<dbReference type="Proteomes" id="UP000198775">
    <property type="component" value="Unassembled WGS sequence"/>
</dbReference>
<organism evidence="1 2">
    <name type="scientific">Halorientalis persicus</name>
    <dbReference type="NCBI Taxonomy" id="1367881"/>
    <lineage>
        <taxon>Archaea</taxon>
        <taxon>Methanobacteriati</taxon>
        <taxon>Methanobacteriota</taxon>
        <taxon>Stenosarchaea group</taxon>
        <taxon>Halobacteria</taxon>
        <taxon>Halobacteriales</taxon>
        <taxon>Haloarculaceae</taxon>
        <taxon>Halorientalis</taxon>
    </lineage>
</organism>
<name>A0A1H8WA66_9EURY</name>
<feature type="non-terminal residue" evidence="1">
    <location>
        <position position="1"/>
    </location>
</feature>
<accession>A0A1H8WA66</accession>
<proteinExistence type="predicted"/>
<gene>
    <name evidence="1" type="ORF">SAMN05216388_10536</name>
</gene>
<dbReference type="EMBL" id="FOCX01000053">
    <property type="protein sequence ID" value="SEP24545.1"/>
    <property type="molecule type" value="Genomic_DNA"/>
</dbReference>
<evidence type="ECO:0000313" key="1">
    <source>
        <dbReference type="EMBL" id="SEP24545.1"/>
    </source>
</evidence>
<sequence length="532" mass="56580">NYDIGISNPTLLPSRNGNYIAYESNGDRPLEVPIECYDSCDGASGGLTGWTLDTWYSSLKASATGDISLTASAENIDADTATVTAKIVHDRPSRSYVLSPEPTHFDSKSAAQDALETWRANTDISHRSMSVEQSGSQYVVQDEFKPAYIDKGHTWRSDRVVNADTTSDAITATVYLKEDSISATTEVVESYSVTATGSSTEEKTVNVDEIIDIARGSTVTVRVNITGHGAVDPGITLEQEVLTKIKGSIGDEGFAVGPDPSDDTTVIDGNWQGSSGHVVPGRGSLEVDHTTPGGIGQWMIYSFIRQSQNISISAGGTQTCFAPGTNDWFLDYIGGGFDQTPVRCDIPAEQLTEGEGKITGSVDNYPANYTHSYVARATPEEATVTINGQELSYPGAFDVDGPLPVSFDFPVEKNISLLDTGENTVSLDTAKIDGIDTGGWVLLNYTVAQAGTRDPTITVVNGAGESHSKTAPNAVIDDGKLTEPVEVSLPADWFTSGPNVIRISGADGTYVKATVNATVIQRQAIGFTEVDE</sequence>
<dbReference type="AlphaFoldDB" id="A0A1H8WA66"/>
<dbReference type="RefSeq" id="WP_170845543.1">
    <property type="nucleotide sequence ID" value="NZ_FOCX01000053.1"/>
</dbReference>